<feature type="compositionally biased region" description="Basic and acidic residues" evidence="1">
    <location>
        <begin position="108"/>
        <end position="126"/>
    </location>
</feature>
<dbReference type="InterPro" id="IPR029068">
    <property type="entry name" value="Glyas_Bleomycin-R_OHBP_Dase"/>
</dbReference>
<keyword evidence="4" id="KW-1185">Reference proteome</keyword>
<dbReference type="Proteomes" id="UP000182427">
    <property type="component" value="Chromosome I"/>
</dbReference>
<dbReference type="Pfam" id="PF18029">
    <property type="entry name" value="Glyoxalase_6"/>
    <property type="match status" value="1"/>
</dbReference>
<dbReference type="SUPFAM" id="SSF54593">
    <property type="entry name" value="Glyoxalase/Bleomycin resistance protein/Dihydroxybiphenyl dioxygenase"/>
    <property type="match status" value="1"/>
</dbReference>
<name>A0A1G7Q037_9BACT</name>
<organism evidence="3 4">
    <name type="scientific">Terriglobus roseus</name>
    <dbReference type="NCBI Taxonomy" id="392734"/>
    <lineage>
        <taxon>Bacteria</taxon>
        <taxon>Pseudomonadati</taxon>
        <taxon>Acidobacteriota</taxon>
        <taxon>Terriglobia</taxon>
        <taxon>Terriglobales</taxon>
        <taxon>Acidobacteriaceae</taxon>
        <taxon>Terriglobus</taxon>
    </lineage>
</organism>
<keyword evidence="3" id="KW-0223">Dioxygenase</keyword>
<feature type="domain" description="Glyoxalase-like" evidence="2">
    <location>
        <begin position="9"/>
        <end position="99"/>
    </location>
</feature>
<dbReference type="OrthoDB" id="121588at2"/>
<keyword evidence="3" id="KW-0560">Oxidoreductase</keyword>
<evidence type="ECO:0000259" key="2">
    <source>
        <dbReference type="Pfam" id="PF18029"/>
    </source>
</evidence>
<dbReference type="AlphaFoldDB" id="A0A1G7Q037"/>
<reference evidence="3 4" key="1">
    <citation type="submission" date="2016-10" db="EMBL/GenBank/DDBJ databases">
        <authorList>
            <person name="de Groot N.N."/>
        </authorList>
    </citation>
    <scope>NUCLEOTIDE SEQUENCE [LARGE SCALE GENOMIC DNA]</scope>
    <source>
        <strain evidence="3 4">GAS232</strain>
    </source>
</reference>
<gene>
    <name evidence="3" type="ORF">SAMN05444167_3694</name>
</gene>
<dbReference type="EMBL" id="LT629690">
    <property type="protein sequence ID" value="SDF91912.1"/>
    <property type="molecule type" value="Genomic_DNA"/>
</dbReference>
<dbReference type="InterPro" id="IPR041581">
    <property type="entry name" value="Glyoxalase_6"/>
</dbReference>
<evidence type="ECO:0000313" key="4">
    <source>
        <dbReference type="Proteomes" id="UP000182427"/>
    </source>
</evidence>
<dbReference type="GO" id="GO:0051213">
    <property type="term" value="F:dioxygenase activity"/>
    <property type="evidence" value="ECO:0007669"/>
    <property type="project" value="UniProtKB-KW"/>
</dbReference>
<proteinExistence type="predicted"/>
<sequence>MQARATKDVLLQTPHLEEATAFYRDVLGLRVFMNTPDMVGLDAGAFSLYLDRAGSLGPVLEFLVDDVAEARRDLLDRGCTVKADDPSIPRLYMRDPFGLIYNIGQDPHAVKDDPEPIRDPEPPPHY</sequence>
<evidence type="ECO:0000313" key="3">
    <source>
        <dbReference type="EMBL" id="SDF91912.1"/>
    </source>
</evidence>
<accession>A0A1G7Q037</accession>
<dbReference type="RefSeq" id="WP_083346447.1">
    <property type="nucleotide sequence ID" value="NZ_LT629690.1"/>
</dbReference>
<dbReference type="Gene3D" id="3.10.180.10">
    <property type="entry name" value="2,3-Dihydroxybiphenyl 1,2-Dioxygenase, domain 1"/>
    <property type="match status" value="1"/>
</dbReference>
<protein>
    <submittedName>
        <fullName evidence="3">Glyoxalase/Bleomycin resistance protein/Dioxygenase superfamily protein</fullName>
    </submittedName>
</protein>
<feature type="region of interest" description="Disordered" evidence="1">
    <location>
        <begin position="104"/>
        <end position="126"/>
    </location>
</feature>
<evidence type="ECO:0000256" key="1">
    <source>
        <dbReference type="SAM" id="MobiDB-lite"/>
    </source>
</evidence>